<organism evidence="2 3">
    <name type="scientific">Pseudonocardia lutea</name>
    <dbReference type="NCBI Taxonomy" id="2172015"/>
    <lineage>
        <taxon>Bacteria</taxon>
        <taxon>Bacillati</taxon>
        <taxon>Actinomycetota</taxon>
        <taxon>Actinomycetes</taxon>
        <taxon>Pseudonocardiales</taxon>
        <taxon>Pseudonocardiaceae</taxon>
        <taxon>Pseudonocardia</taxon>
    </lineage>
</organism>
<evidence type="ECO:0000313" key="3">
    <source>
        <dbReference type="Proteomes" id="UP001596119"/>
    </source>
</evidence>
<gene>
    <name evidence="2" type="ORF">ACFQH9_15625</name>
</gene>
<evidence type="ECO:0000256" key="1">
    <source>
        <dbReference type="SAM" id="MobiDB-lite"/>
    </source>
</evidence>
<dbReference type="RefSeq" id="WP_379566835.1">
    <property type="nucleotide sequence ID" value="NZ_JBHSQK010000036.1"/>
</dbReference>
<accession>A0ABW1I7T7</accession>
<dbReference type="EMBL" id="JBHSQK010000036">
    <property type="protein sequence ID" value="MFC5949703.1"/>
    <property type="molecule type" value="Genomic_DNA"/>
</dbReference>
<comment type="caution">
    <text evidence="2">The sequence shown here is derived from an EMBL/GenBank/DDBJ whole genome shotgun (WGS) entry which is preliminary data.</text>
</comment>
<name>A0ABW1I7T7_9PSEU</name>
<keyword evidence="3" id="KW-1185">Reference proteome</keyword>
<proteinExistence type="predicted"/>
<sequence>MTTDSGRELPFSGTLDLLRILEDLEPPSGPPCGDGQAPRRAR</sequence>
<dbReference type="Proteomes" id="UP001596119">
    <property type="component" value="Unassembled WGS sequence"/>
</dbReference>
<feature type="region of interest" description="Disordered" evidence="1">
    <location>
        <begin position="23"/>
        <end position="42"/>
    </location>
</feature>
<protein>
    <submittedName>
        <fullName evidence="2">Uncharacterized protein</fullName>
    </submittedName>
</protein>
<evidence type="ECO:0000313" key="2">
    <source>
        <dbReference type="EMBL" id="MFC5949703.1"/>
    </source>
</evidence>
<reference evidence="3" key="1">
    <citation type="journal article" date="2019" name="Int. J. Syst. Evol. Microbiol.">
        <title>The Global Catalogue of Microorganisms (GCM) 10K type strain sequencing project: providing services to taxonomists for standard genome sequencing and annotation.</title>
        <authorList>
            <consortium name="The Broad Institute Genomics Platform"/>
            <consortium name="The Broad Institute Genome Sequencing Center for Infectious Disease"/>
            <person name="Wu L."/>
            <person name="Ma J."/>
        </authorList>
    </citation>
    <scope>NUCLEOTIDE SEQUENCE [LARGE SCALE GENOMIC DNA]</scope>
    <source>
        <strain evidence="3">CGMCC 4.7397</strain>
    </source>
</reference>